<dbReference type="AlphaFoldDB" id="A0A7R9DYG4"/>
<organism evidence="2">
    <name type="scientific">Timema monikensis</name>
    <dbReference type="NCBI Taxonomy" id="170555"/>
    <lineage>
        <taxon>Eukaryota</taxon>
        <taxon>Metazoa</taxon>
        <taxon>Ecdysozoa</taxon>
        <taxon>Arthropoda</taxon>
        <taxon>Hexapoda</taxon>
        <taxon>Insecta</taxon>
        <taxon>Pterygota</taxon>
        <taxon>Neoptera</taxon>
        <taxon>Polyneoptera</taxon>
        <taxon>Phasmatodea</taxon>
        <taxon>Timematodea</taxon>
        <taxon>Timematoidea</taxon>
        <taxon>Timematidae</taxon>
        <taxon>Timema</taxon>
    </lineage>
</organism>
<feature type="compositionally biased region" description="Low complexity" evidence="1">
    <location>
        <begin position="605"/>
        <end position="616"/>
    </location>
</feature>
<sequence length="847" mass="91912">MALSSVAASANVTKTQTGTVEQTLSTASYYPFGIYALSTNYANGLGIGKVELEEVNPHLRGGRVENHLGEPPPPVHPTEIRASISPSSAVELNTTSALVNYATEAARHTKYQTNMFPVPPVKIKEERPDEAEIRELAAKMVEANKAKAAAAAAATTMSTGRPNMVQPGQAGIMSYLTRNNPSGMNKLKPACDEESLMGRFGWVTLGKCHIPYIFRNGEKYCAVRMVENKLLNKYLSYLHSDIYSCTCVRSYYITEAEAKLLNEINLKHCEGCFGRETFTTKDLVVRLQDAGEFYNFLDVCYNKLLLSSSNPRDKCGFIRINGESVVPYTVREVQKFVPLFYFEGETDSLKLRAEKLEGWDLAYLKFCCKVQGIRNELFASETCSVISLNDIKSYFSPGTLFEDYWPSRVVDSQLLLPSSKTGTTMASGGMWTKQPPVSHSPVVSSAMTVTKLPTGVHQTRNTAAASMVPSANTMQQAVCNGWSGLVGGQATYQPIVSQPAGPMIRMTQAQTPIHNMAPTTTTRGGYNPVRPRATPQYYPTVSMPMTTQSSHLPSVAQPPPPLVRSGVAGASPMGSACTYTSTAATTGLGIPGSSPSPLQHLIAASQHSPNSRSSSSHQMLPPAAPAYHYNTQQQRHTPPNNAAAAAAAASSKYPPPLIPVNGARYPTGTAGAYGSDVIDLSSPPQSPHRSNGGTTASNNNTNDDVPGAKKLIQISETATSGSHIPYQVQKALVDNKMVPCINSKPFIYSELLMTLPDLVSHFFPQVSLSNCRQALQEVLHLELYRGNRQQMQILQDAGKCKSTSDVLPLIQVRDVMQYMPQLKYMLGRVANNSSHDTSGTAKRQRTS</sequence>
<reference evidence="2" key="1">
    <citation type="submission" date="2020-11" db="EMBL/GenBank/DDBJ databases">
        <authorList>
            <person name="Tran Van P."/>
        </authorList>
    </citation>
    <scope>NUCLEOTIDE SEQUENCE</scope>
</reference>
<protein>
    <submittedName>
        <fullName evidence="2">Uncharacterized protein</fullName>
    </submittedName>
</protein>
<dbReference type="EMBL" id="OB792739">
    <property type="protein sequence ID" value="CAD7424000.1"/>
    <property type="molecule type" value="Genomic_DNA"/>
</dbReference>
<feature type="region of interest" description="Disordered" evidence="1">
    <location>
        <begin position="588"/>
        <end position="623"/>
    </location>
</feature>
<proteinExistence type="predicted"/>
<feature type="region of interest" description="Disordered" evidence="1">
    <location>
        <begin position="674"/>
        <end position="706"/>
    </location>
</feature>
<evidence type="ECO:0000313" key="2">
    <source>
        <dbReference type="EMBL" id="CAD7424000.1"/>
    </source>
</evidence>
<gene>
    <name evidence="2" type="ORF">TMSB3V08_LOCUS968</name>
</gene>
<name>A0A7R9DYG4_9NEOP</name>
<feature type="compositionally biased region" description="Low complexity" evidence="1">
    <location>
        <begin position="690"/>
        <end position="702"/>
    </location>
</feature>
<evidence type="ECO:0000256" key="1">
    <source>
        <dbReference type="SAM" id="MobiDB-lite"/>
    </source>
</evidence>
<accession>A0A7R9DYG4</accession>